<dbReference type="InterPro" id="IPR023214">
    <property type="entry name" value="HAD_sf"/>
</dbReference>
<evidence type="ECO:0000256" key="9">
    <source>
        <dbReference type="ARBA" id="ARBA00022840"/>
    </source>
</evidence>
<dbReference type="InterPro" id="IPR059000">
    <property type="entry name" value="ATPase_P-type_domA"/>
</dbReference>
<feature type="domain" description="P-type ATPase A" evidence="18">
    <location>
        <begin position="69"/>
        <end position="176"/>
    </location>
</feature>
<comment type="subcellular location">
    <subcellularLocation>
        <location evidence="17">Membrane</location>
        <topology evidence="17">Multi-pass membrane protein</topology>
    </subcellularLocation>
    <subcellularLocation>
        <location evidence="1">Vacuole membrane</location>
        <topology evidence="1">Multi-pass membrane protein</topology>
    </subcellularLocation>
</comment>
<dbReference type="GO" id="GO:0046872">
    <property type="term" value="F:metal ion binding"/>
    <property type="evidence" value="ECO:0007669"/>
    <property type="project" value="UniProtKB-KW"/>
</dbReference>
<keyword evidence="21" id="KW-1185">Reference proteome</keyword>
<evidence type="ECO:0000256" key="17">
    <source>
        <dbReference type="RuleBase" id="RU361146"/>
    </source>
</evidence>
<feature type="transmembrane region" description="Helical" evidence="17">
    <location>
        <begin position="708"/>
        <end position="729"/>
    </location>
</feature>
<dbReference type="Pfam" id="PF08282">
    <property type="entry name" value="Hydrolase_3"/>
    <property type="match status" value="1"/>
</dbReference>
<evidence type="ECO:0000259" key="18">
    <source>
        <dbReference type="Pfam" id="PF00122"/>
    </source>
</evidence>
<evidence type="ECO:0000256" key="8">
    <source>
        <dbReference type="ARBA" id="ARBA00022837"/>
    </source>
</evidence>
<comment type="function">
    <text evidence="17">Catalyzes the hydrolysis of ATP coupled with the transport of calcium.</text>
</comment>
<dbReference type="OrthoDB" id="3352408at2759"/>
<protein>
    <recommendedName>
        <fullName evidence="17">Calcium-transporting ATPase</fullName>
        <ecNumber evidence="17">7.2.2.10</ecNumber>
    </recommendedName>
</protein>
<feature type="transmembrane region" description="Helical" evidence="17">
    <location>
        <begin position="640"/>
        <end position="662"/>
    </location>
</feature>
<dbReference type="PRINTS" id="PR00119">
    <property type="entry name" value="CATATPASE"/>
</dbReference>
<sequence>MLLLTASAVINLASGIYQSVDAKEGGSKVEWVEGVSIIVAVVIITLTGAINDFQKDRKFEKLNRKTDERDITVFRPSNPQRIPIQDILVGDVVHLETGDVVPADGVLIDGFSIQCDESSSTGESDLISKIPATHVTAKSLSSCGPFILSGSKIASGVGTFLVTSVVPSSSYGRILMSLHAEPEETPLQHKLGVLAKYTIDGGLLVGGVFFLILFIRFLVDLKNIEGGGKAKGEEFLDILILAITVVVIAVPEGLPLTVTLALAFATTRMLKDQNLVRLLRSCEVMGNATSICSDKTGTLTQNRMTDKESSPDRDKAIIPPAANVVASLPHPFKQVIKDSILLNSTAQDKSTENGMEISGSSTEVALVNFATKHFDISNLSSERARLEIVQLYPFNADKRYFRMFLKGAPEIVLDLCTQQGLADSISEYSSQSLRSIATAYRDLESWPPENTHSPGSEPSFNSVVHDMVFLSLFALQDPLRPEVAASVRDCQTAGVRVRMVTGDNFLTAKSIAQECGIYGPGGIALDGPTFRKLSTAQINLLLPRLQVLARSSPEDKLRLVTHLKGLGETVAVTGDGINDALALKAADVGFAMGIAGTEVAKEASSTILMDDNFASIVKALLWGRAVNDAARKFLQFQFTINLTAGVLTMITVLVGGTSASVFTVVQLLWINLIMDTFAALALATDYPTKSLIYRTPEPRNSSIVNISMWKMITGQCIYQLVVIFVLHYAGQSLFGYHTEQQQAQLQTMIFNIYLWMQFCNMFNSRRVDAGFNFLEGLLRNPAFFFVQSVIAAGQIVIIFKGGKAFGTEPLTGA</sequence>
<evidence type="ECO:0000256" key="6">
    <source>
        <dbReference type="ARBA" id="ARBA00022723"/>
    </source>
</evidence>
<evidence type="ECO:0000256" key="7">
    <source>
        <dbReference type="ARBA" id="ARBA00022741"/>
    </source>
</evidence>
<dbReference type="SUPFAM" id="SSF56784">
    <property type="entry name" value="HAD-like"/>
    <property type="match status" value="1"/>
</dbReference>
<evidence type="ECO:0000256" key="10">
    <source>
        <dbReference type="ARBA" id="ARBA00022842"/>
    </source>
</evidence>
<dbReference type="RefSeq" id="XP_024703471.1">
    <property type="nucleotide sequence ID" value="XM_024850929.1"/>
</dbReference>
<evidence type="ECO:0000256" key="4">
    <source>
        <dbReference type="ARBA" id="ARBA00022568"/>
    </source>
</evidence>
<keyword evidence="6" id="KW-0479">Metal-binding</keyword>
<keyword evidence="4 17" id="KW-0109">Calcium transport</keyword>
<dbReference type="GO" id="GO:0005774">
    <property type="term" value="C:vacuolar membrane"/>
    <property type="evidence" value="ECO:0007669"/>
    <property type="project" value="UniProtKB-SubCell"/>
</dbReference>
<name>A0A2I2G5L0_9EURO</name>
<dbReference type="NCBIfam" id="TIGR01517">
    <property type="entry name" value="ATPase-IIB_Ca"/>
    <property type="match status" value="1"/>
</dbReference>
<keyword evidence="13 17" id="KW-0406">Ion transport</keyword>
<evidence type="ECO:0000256" key="12">
    <source>
        <dbReference type="ARBA" id="ARBA00022989"/>
    </source>
</evidence>
<dbReference type="InterPro" id="IPR006408">
    <property type="entry name" value="P-type_ATPase_IIB"/>
</dbReference>
<comment type="catalytic activity">
    <reaction evidence="15 17">
        <text>Ca(2+)(in) + ATP + H2O = Ca(2+)(out) + ADP + phosphate + H(+)</text>
        <dbReference type="Rhea" id="RHEA:18105"/>
        <dbReference type="ChEBI" id="CHEBI:15377"/>
        <dbReference type="ChEBI" id="CHEBI:15378"/>
        <dbReference type="ChEBI" id="CHEBI:29108"/>
        <dbReference type="ChEBI" id="CHEBI:30616"/>
        <dbReference type="ChEBI" id="CHEBI:43474"/>
        <dbReference type="ChEBI" id="CHEBI:456216"/>
        <dbReference type="EC" id="7.2.2.10"/>
    </reaction>
</comment>
<feature type="transmembrane region" description="Helical" evidence="17">
    <location>
        <begin position="31"/>
        <end position="51"/>
    </location>
</feature>
<evidence type="ECO:0000259" key="19">
    <source>
        <dbReference type="Pfam" id="PF00689"/>
    </source>
</evidence>
<keyword evidence="7 17" id="KW-0547">Nucleotide-binding</keyword>
<feature type="transmembrane region" description="Helical" evidence="17">
    <location>
        <begin position="668"/>
        <end position="687"/>
    </location>
</feature>
<reference evidence="20 21" key="1">
    <citation type="submission" date="2016-12" db="EMBL/GenBank/DDBJ databases">
        <title>The genomes of Aspergillus section Nigri reveals drivers in fungal speciation.</title>
        <authorList>
            <consortium name="DOE Joint Genome Institute"/>
            <person name="Vesth T.C."/>
            <person name="Nybo J."/>
            <person name="Theobald S."/>
            <person name="Brandl J."/>
            <person name="Frisvad J.C."/>
            <person name="Nielsen K.F."/>
            <person name="Lyhne E.K."/>
            <person name="Kogle M.E."/>
            <person name="Kuo A."/>
            <person name="Riley R."/>
            <person name="Clum A."/>
            <person name="Nolan M."/>
            <person name="Lipzen A."/>
            <person name="Salamov A."/>
            <person name="Henrissat B."/>
            <person name="Wiebenga A."/>
            <person name="De Vries R.P."/>
            <person name="Grigoriev I.V."/>
            <person name="Mortensen U.H."/>
            <person name="Andersen M.R."/>
            <person name="Baker S.E."/>
        </authorList>
    </citation>
    <scope>NUCLEOTIDE SEQUENCE [LARGE SCALE GENOMIC DNA]</scope>
    <source>
        <strain evidence="20 21">IBT 23096</strain>
    </source>
</reference>
<keyword evidence="12 17" id="KW-1133">Transmembrane helix</keyword>
<dbReference type="SFLD" id="SFLDS00003">
    <property type="entry name" value="Haloacid_Dehalogenase"/>
    <property type="match status" value="1"/>
</dbReference>
<keyword evidence="14 17" id="KW-0472">Membrane</keyword>
<dbReference type="GO" id="GO:0005886">
    <property type="term" value="C:plasma membrane"/>
    <property type="evidence" value="ECO:0007669"/>
    <property type="project" value="TreeGrafter"/>
</dbReference>
<evidence type="ECO:0000256" key="15">
    <source>
        <dbReference type="ARBA" id="ARBA00048694"/>
    </source>
</evidence>
<dbReference type="Gene3D" id="1.20.1110.10">
    <property type="entry name" value="Calcium-transporting ATPase, transmembrane domain"/>
    <property type="match status" value="1"/>
</dbReference>
<dbReference type="GO" id="GO:0005388">
    <property type="term" value="F:P-type calcium transporter activity"/>
    <property type="evidence" value="ECO:0007669"/>
    <property type="project" value="UniProtKB-EC"/>
</dbReference>
<dbReference type="PANTHER" id="PTHR24093:SF369">
    <property type="entry name" value="CALCIUM-TRANSPORTING ATPASE"/>
    <property type="match status" value="1"/>
</dbReference>
<dbReference type="VEuPathDB" id="FungiDB:P170DRAFT_447958"/>
<dbReference type="GO" id="GO:0016887">
    <property type="term" value="F:ATP hydrolysis activity"/>
    <property type="evidence" value="ECO:0007669"/>
    <property type="project" value="InterPro"/>
</dbReference>
<keyword evidence="3" id="KW-0926">Vacuole</keyword>
<evidence type="ECO:0000256" key="5">
    <source>
        <dbReference type="ARBA" id="ARBA00022692"/>
    </source>
</evidence>
<dbReference type="InterPro" id="IPR006068">
    <property type="entry name" value="ATPase_P-typ_cation-transptr_C"/>
</dbReference>
<evidence type="ECO:0000256" key="16">
    <source>
        <dbReference type="ARBA" id="ARBA00059328"/>
    </source>
</evidence>
<comment type="function">
    <text evidence="16">This magnesium-dependent enzyme catalyzes the hydrolysis of ATP coupled with the transport of calcium. Transports the calcium to the vacuole and participates in the control of the cytosolic free calcium.</text>
</comment>
<feature type="transmembrane region" description="Helical" evidence="17">
    <location>
        <begin position="782"/>
        <end position="799"/>
    </location>
</feature>
<dbReference type="SFLD" id="SFLDF00027">
    <property type="entry name" value="p-type_atpase"/>
    <property type="match status" value="1"/>
</dbReference>
<dbReference type="GO" id="GO:0005524">
    <property type="term" value="F:ATP binding"/>
    <property type="evidence" value="ECO:0007669"/>
    <property type="project" value="UniProtKB-KW"/>
</dbReference>
<dbReference type="Proteomes" id="UP000234275">
    <property type="component" value="Unassembled WGS sequence"/>
</dbReference>
<dbReference type="InterPro" id="IPR036412">
    <property type="entry name" value="HAD-like_sf"/>
</dbReference>
<feature type="transmembrane region" description="Helical" evidence="17">
    <location>
        <begin position="197"/>
        <end position="218"/>
    </location>
</feature>
<keyword evidence="10" id="KW-0460">Magnesium</keyword>
<dbReference type="SUPFAM" id="SSF81665">
    <property type="entry name" value="Calcium ATPase, transmembrane domain M"/>
    <property type="match status" value="1"/>
</dbReference>
<dbReference type="FunFam" id="3.40.50.1000:FF:000018">
    <property type="entry name" value="Calcium-transporting ATPase"/>
    <property type="match status" value="1"/>
</dbReference>
<feature type="transmembrane region" description="Helical" evidence="17">
    <location>
        <begin position="238"/>
        <end position="265"/>
    </location>
</feature>
<dbReference type="NCBIfam" id="TIGR01494">
    <property type="entry name" value="ATPase_P-type"/>
    <property type="match status" value="2"/>
</dbReference>
<keyword evidence="8 17" id="KW-0106">Calcium</keyword>
<dbReference type="Gene3D" id="3.40.1110.10">
    <property type="entry name" value="Calcium-transporting ATPase, cytoplasmic domain N"/>
    <property type="match status" value="1"/>
</dbReference>
<dbReference type="InterPro" id="IPR044492">
    <property type="entry name" value="P_typ_ATPase_HD_dom"/>
</dbReference>
<dbReference type="AlphaFoldDB" id="A0A2I2G5L0"/>
<dbReference type="PRINTS" id="PR00120">
    <property type="entry name" value="HATPASE"/>
</dbReference>
<feature type="domain" description="Cation-transporting P-type ATPase C-terminal" evidence="19">
    <location>
        <begin position="660"/>
        <end position="812"/>
    </location>
</feature>
<evidence type="ECO:0000256" key="13">
    <source>
        <dbReference type="ARBA" id="ARBA00023065"/>
    </source>
</evidence>
<gene>
    <name evidence="20" type="ORF">P170DRAFT_447958</name>
</gene>
<dbReference type="FunFam" id="2.70.150.10:FF:000028">
    <property type="entry name" value="Calcium-transporting ATPase"/>
    <property type="match status" value="1"/>
</dbReference>
<dbReference type="EMBL" id="MSFO01000005">
    <property type="protein sequence ID" value="PLB48169.1"/>
    <property type="molecule type" value="Genomic_DNA"/>
</dbReference>
<comment type="caution">
    <text evidence="20">The sequence shown here is derived from an EMBL/GenBank/DDBJ whole genome shotgun (WGS) entry which is preliminary data.</text>
</comment>
<keyword evidence="9 17" id="KW-0067">ATP-binding</keyword>
<comment type="caution">
    <text evidence="17">Lacks conserved residue(s) required for the propagation of feature annotation.</text>
</comment>
<organism evidence="20 21">
    <name type="scientific">Aspergillus steynii IBT 23096</name>
    <dbReference type="NCBI Taxonomy" id="1392250"/>
    <lineage>
        <taxon>Eukaryota</taxon>
        <taxon>Fungi</taxon>
        <taxon>Dikarya</taxon>
        <taxon>Ascomycota</taxon>
        <taxon>Pezizomycotina</taxon>
        <taxon>Eurotiomycetes</taxon>
        <taxon>Eurotiomycetidae</taxon>
        <taxon>Eurotiales</taxon>
        <taxon>Aspergillaceae</taxon>
        <taxon>Aspergillus</taxon>
        <taxon>Aspergillus subgen. Circumdati</taxon>
    </lineage>
</organism>
<dbReference type="Pfam" id="PF00689">
    <property type="entry name" value="Cation_ATPase_C"/>
    <property type="match status" value="1"/>
</dbReference>
<proteinExistence type="inferred from homology"/>
<dbReference type="EC" id="7.2.2.10" evidence="17"/>
<dbReference type="Pfam" id="PF00122">
    <property type="entry name" value="E1-E2_ATPase"/>
    <property type="match status" value="1"/>
</dbReference>
<dbReference type="Pfam" id="PF13246">
    <property type="entry name" value="Cation_ATPase"/>
    <property type="match status" value="1"/>
</dbReference>
<dbReference type="InterPro" id="IPR023299">
    <property type="entry name" value="ATPase_P-typ_cyto_dom_N"/>
</dbReference>
<dbReference type="SFLD" id="SFLDG00002">
    <property type="entry name" value="C1.7:_P-type_atpase_like"/>
    <property type="match status" value="1"/>
</dbReference>
<dbReference type="SUPFAM" id="SSF81653">
    <property type="entry name" value="Calcium ATPase, transduction domain A"/>
    <property type="match status" value="1"/>
</dbReference>
<dbReference type="Gene3D" id="2.70.150.10">
    <property type="entry name" value="Calcium-transporting ATPase, cytoplasmic transduction domain A"/>
    <property type="match status" value="1"/>
</dbReference>
<dbReference type="GO" id="GO:0006874">
    <property type="term" value="P:intracellular calcium ion homeostasis"/>
    <property type="evidence" value="ECO:0007669"/>
    <property type="project" value="TreeGrafter"/>
</dbReference>
<keyword evidence="5 17" id="KW-0812">Transmembrane</keyword>
<keyword evidence="11" id="KW-1278">Translocase</keyword>
<dbReference type="InterPro" id="IPR018303">
    <property type="entry name" value="ATPase_P-typ_P_site"/>
</dbReference>
<keyword evidence="2 17" id="KW-0813">Transport</keyword>
<dbReference type="InterPro" id="IPR001757">
    <property type="entry name" value="P_typ_ATPase"/>
</dbReference>
<dbReference type="PANTHER" id="PTHR24093">
    <property type="entry name" value="CATION TRANSPORTING ATPASE"/>
    <property type="match status" value="1"/>
</dbReference>
<dbReference type="PROSITE" id="PS00154">
    <property type="entry name" value="ATPASE_E1_E2"/>
    <property type="match status" value="1"/>
</dbReference>
<dbReference type="Gene3D" id="3.40.50.1000">
    <property type="entry name" value="HAD superfamily/HAD-like"/>
    <property type="match status" value="1"/>
</dbReference>
<dbReference type="GeneID" id="36558628"/>
<evidence type="ECO:0000256" key="11">
    <source>
        <dbReference type="ARBA" id="ARBA00022967"/>
    </source>
</evidence>
<dbReference type="STRING" id="1392250.A0A2I2G5L0"/>
<evidence type="ECO:0000256" key="2">
    <source>
        <dbReference type="ARBA" id="ARBA00022448"/>
    </source>
</evidence>
<evidence type="ECO:0000313" key="20">
    <source>
        <dbReference type="EMBL" id="PLB48169.1"/>
    </source>
</evidence>
<dbReference type="InterPro" id="IPR008250">
    <property type="entry name" value="ATPase_P-typ_transduc_dom_A_sf"/>
</dbReference>
<evidence type="ECO:0000256" key="1">
    <source>
        <dbReference type="ARBA" id="ARBA00004128"/>
    </source>
</evidence>
<evidence type="ECO:0000256" key="14">
    <source>
        <dbReference type="ARBA" id="ARBA00023136"/>
    </source>
</evidence>
<evidence type="ECO:0000256" key="3">
    <source>
        <dbReference type="ARBA" id="ARBA00022554"/>
    </source>
</evidence>
<dbReference type="InterPro" id="IPR023298">
    <property type="entry name" value="ATPase_P-typ_TM_dom_sf"/>
</dbReference>
<evidence type="ECO:0000313" key="21">
    <source>
        <dbReference type="Proteomes" id="UP000234275"/>
    </source>
</evidence>
<accession>A0A2I2G5L0</accession>
<comment type="similarity">
    <text evidence="17">Belongs to the cation transport ATPase (P-type) (TC 3.A.3) family.</text>
</comment>